<evidence type="ECO:0000313" key="3">
    <source>
        <dbReference type="Proteomes" id="UP001250858"/>
    </source>
</evidence>
<organism evidence="2 3">
    <name type="scientific">Streptomyces roseicoloratus</name>
    <dbReference type="NCBI Taxonomy" id="2508722"/>
    <lineage>
        <taxon>Bacteria</taxon>
        <taxon>Bacillati</taxon>
        <taxon>Actinomycetota</taxon>
        <taxon>Actinomycetes</taxon>
        <taxon>Kitasatosporales</taxon>
        <taxon>Streptomycetaceae</taxon>
        <taxon>Streptomyces</taxon>
    </lineage>
</organism>
<keyword evidence="1" id="KW-1133">Transmembrane helix</keyword>
<dbReference type="EMBL" id="CP133762">
    <property type="protein sequence ID" value="WMX47173.1"/>
    <property type="molecule type" value="Genomic_DNA"/>
</dbReference>
<keyword evidence="1" id="KW-0472">Membrane</keyword>
<dbReference type="Proteomes" id="UP001250858">
    <property type="component" value="Chromosome"/>
</dbReference>
<sequence length="206" mass="21661">MRSDAAGAAAGAGAAEPAEPLFELAVGPAAGGAVELVYLPTLADVADACRVELRLGDNRPMRWVMPLAAAVAFLVVAADRFVGHGALDPVHGALLTGLGVVAALLWPLAPWAMALRAYPTVARAGGYWARVSDGGLLVTPRYTQARPGRPPEETREVHVYVETSRSFVLPALDGSGPGVALPKRRLAGPGDLVRLRMLLDRNLYRL</sequence>
<keyword evidence="1" id="KW-0812">Transmembrane</keyword>
<evidence type="ECO:0000313" key="2">
    <source>
        <dbReference type="EMBL" id="WMX47173.1"/>
    </source>
</evidence>
<accession>A0ABY9RZQ6</accession>
<feature type="transmembrane region" description="Helical" evidence="1">
    <location>
        <begin position="89"/>
        <end position="109"/>
    </location>
</feature>
<feature type="transmembrane region" description="Helical" evidence="1">
    <location>
        <begin position="63"/>
        <end position="83"/>
    </location>
</feature>
<name>A0ABY9RZQ6_9ACTN</name>
<evidence type="ECO:0008006" key="4">
    <source>
        <dbReference type="Google" id="ProtNLM"/>
    </source>
</evidence>
<evidence type="ECO:0000256" key="1">
    <source>
        <dbReference type="SAM" id="Phobius"/>
    </source>
</evidence>
<reference evidence="2 3" key="1">
    <citation type="submission" date="2023-09" db="EMBL/GenBank/DDBJ databases">
        <title>Complete genome of Streptomyces roseicoloratus T14.</title>
        <authorList>
            <person name="Bashizi T."/>
            <person name="Kim M.-J."/>
            <person name="Lee G."/>
            <person name="Tagele S.B."/>
            <person name="Shin J.-H."/>
        </authorList>
    </citation>
    <scope>NUCLEOTIDE SEQUENCE [LARGE SCALE GENOMIC DNA]</scope>
    <source>
        <strain evidence="2 3">T14</strain>
    </source>
</reference>
<dbReference type="RefSeq" id="WP_128979903.1">
    <property type="nucleotide sequence ID" value="NZ_CP133762.1"/>
</dbReference>
<protein>
    <recommendedName>
        <fullName evidence="4">Integral membrane protein</fullName>
    </recommendedName>
</protein>
<keyword evidence="3" id="KW-1185">Reference proteome</keyword>
<gene>
    <name evidence="2" type="ORF">RGF97_23415</name>
</gene>
<proteinExistence type="predicted"/>